<comment type="subcellular location">
    <subcellularLocation>
        <location evidence="1">Cell inner membrane</location>
        <topology evidence="1">Multi-pass membrane protein</topology>
    </subcellularLocation>
</comment>
<dbReference type="Pfam" id="PF01554">
    <property type="entry name" value="MatE"/>
    <property type="match status" value="2"/>
</dbReference>
<keyword evidence="2" id="KW-0813">Transport</keyword>
<organism evidence="11 12">
    <name type="scientific">Chromobacterium alticapitis</name>
    <dbReference type="NCBI Taxonomy" id="2073169"/>
    <lineage>
        <taxon>Bacteria</taxon>
        <taxon>Pseudomonadati</taxon>
        <taxon>Pseudomonadota</taxon>
        <taxon>Betaproteobacteria</taxon>
        <taxon>Neisseriales</taxon>
        <taxon>Chromobacteriaceae</taxon>
        <taxon>Chromobacterium</taxon>
    </lineage>
</organism>
<dbReference type="NCBIfam" id="TIGR00797">
    <property type="entry name" value="matE"/>
    <property type="match status" value="1"/>
</dbReference>
<dbReference type="PANTHER" id="PTHR43298">
    <property type="entry name" value="MULTIDRUG RESISTANCE PROTEIN NORM-RELATED"/>
    <property type="match status" value="1"/>
</dbReference>
<dbReference type="GO" id="GO:0042910">
    <property type="term" value="F:xenobiotic transmembrane transporter activity"/>
    <property type="evidence" value="ECO:0007669"/>
    <property type="project" value="InterPro"/>
</dbReference>
<dbReference type="AlphaFoldDB" id="A0A2S5DEU0"/>
<dbReference type="GO" id="GO:0006811">
    <property type="term" value="P:monoatomic ion transport"/>
    <property type="evidence" value="ECO:0007669"/>
    <property type="project" value="UniProtKB-KW"/>
</dbReference>
<dbReference type="InterPro" id="IPR050222">
    <property type="entry name" value="MATE_MdtK"/>
</dbReference>
<dbReference type="GO" id="GO:0015297">
    <property type="term" value="F:antiporter activity"/>
    <property type="evidence" value="ECO:0007669"/>
    <property type="project" value="UniProtKB-KW"/>
</dbReference>
<evidence type="ECO:0000256" key="4">
    <source>
        <dbReference type="ARBA" id="ARBA00022475"/>
    </source>
</evidence>
<dbReference type="InterPro" id="IPR002528">
    <property type="entry name" value="MATE_fam"/>
</dbReference>
<feature type="transmembrane region" description="Helical" evidence="10">
    <location>
        <begin position="244"/>
        <end position="272"/>
    </location>
</feature>
<feature type="transmembrane region" description="Helical" evidence="10">
    <location>
        <begin position="168"/>
        <end position="192"/>
    </location>
</feature>
<keyword evidence="3" id="KW-0050">Antiport</keyword>
<evidence type="ECO:0000256" key="7">
    <source>
        <dbReference type="ARBA" id="ARBA00023065"/>
    </source>
</evidence>
<evidence type="ECO:0000256" key="2">
    <source>
        <dbReference type="ARBA" id="ARBA00022448"/>
    </source>
</evidence>
<keyword evidence="4" id="KW-1003">Cell membrane</keyword>
<evidence type="ECO:0000256" key="9">
    <source>
        <dbReference type="ARBA" id="ARBA00031636"/>
    </source>
</evidence>
<dbReference type="EMBL" id="PQWB01000051">
    <property type="protein sequence ID" value="POZ61492.1"/>
    <property type="molecule type" value="Genomic_DNA"/>
</dbReference>
<dbReference type="RefSeq" id="WP_103903191.1">
    <property type="nucleotide sequence ID" value="NZ_PQWB01000051.1"/>
</dbReference>
<evidence type="ECO:0000256" key="1">
    <source>
        <dbReference type="ARBA" id="ARBA00004429"/>
    </source>
</evidence>
<feature type="transmembrane region" description="Helical" evidence="10">
    <location>
        <begin position="204"/>
        <end position="223"/>
    </location>
</feature>
<evidence type="ECO:0000256" key="5">
    <source>
        <dbReference type="ARBA" id="ARBA00022692"/>
    </source>
</evidence>
<feature type="transmembrane region" description="Helical" evidence="10">
    <location>
        <begin position="60"/>
        <end position="81"/>
    </location>
</feature>
<evidence type="ECO:0000256" key="10">
    <source>
        <dbReference type="SAM" id="Phobius"/>
    </source>
</evidence>
<keyword evidence="8 10" id="KW-0472">Membrane</keyword>
<sequence>MLFELNRAPRHEIVAEARQIARLALPMMVAQIAQVATGFVDTVMAGRVGTDDLAAVSLGASVFITVYVTLMGVVTALNPILSHHLGADQPREFSRDAAQGLWFGLLLGICGALLMLLLEAPLRHVLGLPPQVIDKVMLFITGAAIGMPAAMAHRALHAYASSLGHPKAIMVVSLIALGLNIPLNYILIHGLFGLPKMGGAGCGWATGIVFWFNCLALLAYVSWHRHFQDRRILAGLAAPDWRRFLAFLKLGAPIGLSFFVEVSLFSFIALLIAELGTVVVATHQSVLNFSSLIYMLPQSVATALSVRVGHHAGAGDYKAARFISGVGLMMGLAMAGGAMILVLVLREPIMRMYSQDPRVIAMGTTLLLFAAVYQLTDAAQTVASGALRGYKLTAIPMAIHIVSFWVAGLGLGIALGLTDWIVPRMGIYGFWTALVISLSVAGLLLTYYLARASRQRLRRDQGILL</sequence>
<dbReference type="CDD" id="cd13131">
    <property type="entry name" value="MATE_NorM_like"/>
    <property type="match status" value="1"/>
</dbReference>
<keyword evidence="7" id="KW-0406">Ion transport</keyword>
<accession>A0A2S5DEU0</accession>
<proteinExistence type="predicted"/>
<evidence type="ECO:0000256" key="3">
    <source>
        <dbReference type="ARBA" id="ARBA00022449"/>
    </source>
</evidence>
<feature type="transmembrane region" description="Helical" evidence="10">
    <location>
        <begin position="101"/>
        <end position="118"/>
    </location>
</feature>
<evidence type="ECO:0000313" key="12">
    <source>
        <dbReference type="Proteomes" id="UP000237082"/>
    </source>
</evidence>
<feature type="transmembrane region" description="Helical" evidence="10">
    <location>
        <begin position="357"/>
        <end position="376"/>
    </location>
</feature>
<feature type="transmembrane region" description="Helical" evidence="10">
    <location>
        <begin position="292"/>
        <end position="310"/>
    </location>
</feature>
<feature type="transmembrane region" description="Helical" evidence="10">
    <location>
        <begin position="322"/>
        <end position="345"/>
    </location>
</feature>
<name>A0A2S5DEU0_9NEIS</name>
<feature type="transmembrane region" description="Helical" evidence="10">
    <location>
        <begin position="20"/>
        <end position="40"/>
    </location>
</feature>
<gene>
    <name evidence="11" type="ORF">C2I19_13380</name>
</gene>
<dbReference type="InterPro" id="IPR048279">
    <property type="entry name" value="MdtK-like"/>
</dbReference>
<reference evidence="12" key="1">
    <citation type="submission" date="2018-02" db="EMBL/GenBank/DDBJ databases">
        <authorList>
            <person name="O'Hara-Hanley K."/>
            <person name="Soby S."/>
        </authorList>
    </citation>
    <scope>NUCLEOTIDE SEQUENCE [LARGE SCALE GENOMIC DNA]</scope>
    <source>
        <strain evidence="12">MWU14-2602</strain>
    </source>
</reference>
<dbReference type="OrthoDB" id="9780160at2"/>
<comment type="caution">
    <text evidence="11">The sequence shown here is derived from an EMBL/GenBank/DDBJ whole genome shotgun (WGS) entry which is preliminary data.</text>
</comment>
<dbReference type="PANTHER" id="PTHR43298:SF2">
    <property type="entry name" value="FMN_FAD EXPORTER YEEO-RELATED"/>
    <property type="match status" value="1"/>
</dbReference>
<keyword evidence="12" id="KW-1185">Reference proteome</keyword>
<dbReference type="PIRSF" id="PIRSF006603">
    <property type="entry name" value="DinF"/>
    <property type="match status" value="1"/>
</dbReference>
<dbReference type="Proteomes" id="UP000237082">
    <property type="component" value="Unassembled WGS sequence"/>
</dbReference>
<feature type="transmembrane region" description="Helical" evidence="10">
    <location>
        <begin position="138"/>
        <end position="156"/>
    </location>
</feature>
<feature type="transmembrane region" description="Helical" evidence="10">
    <location>
        <begin position="428"/>
        <end position="450"/>
    </location>
</feature>
<evidence type="ECO:0000313" key="11">
    <source>
        <dbReference type="EMBL" id="POZ61492.1"/>
    </source>
</evidence>
<keyword evidence="6 10" id="KW-1133">Transmembrane helix</keyword>
<feature type="transmembrane region" description="Helical" evidence="10">
    <location>
        <begin position="397"/>
        <end position="422"/>
    </location>
</feature>
<evidence type="ECO:0000256" key="6">
    <source>
        <dbReference type="ARBA" id="ARBA00022989"/>
    </source>
</evidence>
<keyword evidence="5 10" id="KW-0812">Transmembrane</keyword>
<dbReference type="GO" id="GO:0005886">
    <property type="term" value="C:plasma membrane"/>
    <property type="evidence" value="ECO:0007669"/>
    <property type="project" value="UniProtKB-SubCell"/>
</dbReference>
<protein>
    <recommendedName>
        <fullName evidence="9">Multidrug-efflux transporter</fullName>
    </recommendedName>
</protein>
<evidence type="ECO:0000256" key="8">
    <source>
        <dbReference type="ARBA" id="ARBA00023136"/>
    </source>
</evidence>